<reference evidence="1" key="1">
    <citation type="submission" date="2025-08" db="UniProtKB">
        <authorList>
            <consortium name="Ensembl"/>
        </authorList>
    </citation>
    <scope>IDENTIFICATION</scope>
</reference>
<sequence length="67" mass="8091">MTTLTEKLNNFVFTFEYFFKYIVSFVSVYSIHHSPHKETSPQNRLQELCSKECILIFAQKKEKEKRK</sequence>
<proteinExistence type="predicted"/>
<dbReference type="AlphaFoldDB" id="A0A8C5STA5"/>
<accession>A0A8C5STA5</accession>
<organism evidence="1 2">
    <name type="scientific">Laticauda laticaudata</name>
    <name type="common">Blue-ringed sea krait</name>
    <name type="synonym">Blue-lipped sea krait</name>
    <dbReference type="NCBI Taxonomy" id="8630"/>
    <lineage>
        <taxon>Eukaryota</taxon>
        <taxon>Metazoa</taxon>
        <taxon>Chordata</taxon>
        <taxon>Craniata</taxon>
        <taxon>Vertebrata</taxon>
        <taxon>Euteleostomi</taxon>
        <taxon>Lepidosauria</taxon>
        <taxon>Squamata</taxon>
        <taxon>Bifurcata</taxon>
        <taxon>Unidentata</taxon>
        <taxon>Episquamata</taxon>
        <taxon>Toxicofera</taxon>
        <taxon>Serpentes</taxon>
        <taxon>Colubroidea</taxon>
        <taxon>Elapidae</taxon>
        <taxon>Laticaudinae</taxon>
        <taxon>Laticauda</taxon>
    </lineage>
</organism>
<keyword evidence="2" id="KW-1185">Reference proteome</keyword>
<protein>
    <submittedName>
        <fullName evidence="1">Uncharacterized protein</fullName>
    </submittedName>
</protein>
<dbReference type="GeneTree" id="ENSGT00900000143273"/>
<evidence type="ECO:0000313" key="2">
    <source>
        <dbReference type="Proteomes" id="UP000694406"/>
    </source>
</evidence>
<dbReference type="Ensembl" id="ENSLLTT00000023995.1">
    <property type="protein sequence ID" value="ENSLLTP00000023142.1"/>
    <property type="gene ID" value="ENSLLTG00000017112.1"/>
</dbReference>
<reference evidence="1" key="2">
    <citation type="submission" date="2025-09" db="UniProtKB">
        <authorList>
            <consortium name="Ensembl"/>
        </authorList>
    </citation>
    <scope>IDENTIFICATION</scope>
</reference>
<dbReference type="Proteomes" id="UP000694406">
    <property type="component" value="Unplaced"/>
</dbReference>
<name>A0A8C5STA5_LATLA</name>
<evidence type="ECO:0000313" key="1">
    <source>
        <dbReference type="Ensembl" id="ENSLLTP00000023142.1"/>
    </source>
</evidence>